<evidence type="ECO:0000313" key="2">
    <source>
        <dbReference type="EMBL" id="GHH76889.1"/>
    </source>
</evidence>
<dbReference type="GO" id="GO:0009366">
    <property type="term" value="C:enterobactin synthetase complex"/>
    <property type="evidence" value="ECO:0007669"/>
    <property type="project" value="TreeGrafter"/>
</dbReference>
<comment type="caution">
    <text evidence="2">The sequence shown here is derived from an EMBL/GenBank/DDBJ whole genome shotgun (WGS) entry which is preliminary data.</text>
</comment>
<dbReference type="RefSeq" id="WP_189930903.1">
    <property type="nucleotide sequence ID" value="NZ_BNCD01000005.1"/>
</dbReference>
<accession>A0A919G395</accession>
<protein>
    <recommendedName>
        <fullName evidence="1">Condensation domain-containing protein</fullName>
    </recommendedName>
</protein>
<dbReference type="Gene3D" id="3.30.559.10">
    <property type="entry name" value="Chloramphenicol acetyltransferase-like domain"/>
    <property type="match status" value="1"/>
</dbReference>
<dbReference type="GO" id="GO:0031177">
    <property type="term" value="F:phosphopantetheine binding"/>
    <property type="evidence" value="ECO:0007669"/>
    <property type="project" value="TreeGrafter"/>
</dbReference>
<dbReference type="PANTHER" id="PTHR45527">
    <property type="entry name" value="NONRIBOSOMAL PEPTIDE SYNTHETASE"/>
    <property type="match status" value="1"/>
</dbReference>
<dbReference type="EMBL" id="BNCD01000005">
    <property type="protein sequence ID" value="GHH76889.1"/>
    <property type="molecule type" value="Genomic_DNA"/>
</dbReference>
<dbReference type="GO" id="GO:0047527">
    <property type="term" value="F:2,3-dihydroxybenzoate-serine ligase activity"/>
    <property type="evidence" value="ECO:0007669"/>
    <property type="project" value="TreeGrafter"/>
</dbReference>
<name>A0A919G395_9ACTN</name>
<dbReference type="GO" id="GO:0005829">
    <property type="term" value="C:cytosol"/>
    <property type="evidence" value="ECO:0007669"/>
    <property type="project" value="TreeGrafter"/>
</dbReference>
<dbReference type="SUPFAM" id="SSF52777">
    <property type="entry name" value="CoA-dependent acyltransferases"/>
    <property type="match status" value="2"/>
</dbReference>
<keyword evidence="3" id="KW-1185">Reference proteome</keyword>
<dbReference type="Proteomes" id="UP000603708">
    <property type="component" value="Unassembled WGS sequence"/>
</dbReference>
<organism evidence="2 3">
    <name type="scientific">Streptomyces sulfonofaciens</name>
    <dbReference type="NCBI Taxonomy" id="68272"/>
    <lineage>
        <taxon>Bacteria</taxon>
        <taxon>Bacillati</taxon>
        <taxon>Actinomycetota</taxon>
        <taxon>Actinomycetes</taxon>
        <taxon>Kitasatosporales</taxon>
        <taxon>Streptomycetaceae</taxon>
        <taxon>Streptomyces</taxon>
    </lineage>
</organism>
<reference evidence="2" key="2">
    <citation type="submission" date="2020-09" db="EMBL/GenBank/DDBJ databases">
        <authorList>
            <person name="Sun Q."/>
            <person name="Ohkuma M."/>
        </authorList>
    </citation>
    <scope>NUCLEOTIDE SEQUENCE</scope>
    <source>
        <strain evidence="2">JCM 5069</strain>
    </source>
</reference>
<dbReference type="AlphaFoldDB" id="A0A919G395"/>
<feature type="domain" description="Condensation" evidence="1">
    <location>
        <begin position="43"/>
        <end position="359"/>
    </location>
</feature>
<dbReference type="InterPro" id="IPR001242">
    <property type="entry name" value="Condensation_dom"/>
</dbReference>
<sequence length="471" mass="52180">MLRMKLRQADPEATPLATYTQEERLVNGRATHVLNNVLVSGCDIEGPLDPARLRAAFVALQHRHDALRLTFPGRPGQPLAVVLRPPEEVDFRVLHVEDDPAGAEAAAHRLIADAAEEPFDLARGPLVRLLCIRVSPTRHYTGFVLDHVIADGESCRILTEDLFALYEADGSASDALPELPYGFLDYAYSERCFLRGRDLERLLAYWRRKLDGVGTLPDHLLHDPRSTGTEPARLRVERFTIDRTLYEGIGRSVRSQRATFAAACSAALKITMREWRLRLGLPEERAADVAVTASLANRNHPQLRRAVGYFATPCVLRTDLSGDPSLAEAVRRETTTIFGALGHQALPCALMTKEIDPPRYGIRHTAPLSHGPRYANFDVSQVSTARSMRYGGLTVDAIRIPRNEVPRGGIRLLVRDAGDTALAEVRTDARHHGAPWTRAFLEDYVAVLRSYAEQPDLPLTRAVPRTAPTGA</sequence>
<dbReference type="Pfam" id="PF00668">
    <property type="entry name" value="Condensation"/>
    <property type="match status" value="1"/>
</dbReference>
<dbReference type="GO" id="GO:0008610">
    <property type="term" value="P:lipid biosynthetic process"/>
    <property type="evidence" value="ECO:0007669"/>
    <property type="project" value="UniProtKB-ARBA"/>
</dbReference>
<proteinExistence type="predicted"/>
<dbReference type="Gene3D" id="3.30.559.30">
    <property type="entry name" value="Nonribosomal peptide synthetase, condensation domain"/>
    <property type="match status" value="1"/>
</dbReference>
<evidence type="ECO:0000313" key="3">
    <source>
        <dbReference type="Proteomes" id="UP000603708"/>
    </source>
</evidence>
<gene>
    <name evidence="2" type="ORF">GCM10018793_23700</name>
</gene>
<reference evidence="2" key="1">
    <citation type="journal article" date="2014" name="Int. J. Syst. Evol. Microbiol.">
        <title>Complete genome sequence of Corynebacterium casei LMG S-19264T (=DSM 44701T), isolated from a smear-ripened cheese.</title>
        <authorList>
            <consortium name="US DOE Joint Genome Institute (JGI-PGF)"/>
            <person name="Walter F."/>
            <person name="Albersmeier A."/>
            <person name="Kalinowski J."/>
            <person name="Ruckert C."/>
        </authorList>
    </citation>
    <scope>NUCLEOTIDE SEQUENCE</scope>
    <source>
        <strain evidence="2">JCM 5069</strain>
    </source>
</reference>
<dbReference type="GO" id="GO:0009239">
    <property type="term" value="P:enterobactin biosynthetic process"/>
    <property type="evidence" value="ECO:0007669"/>
    <property type="project" value="TreeGrafter"/>
</dbReference>
<dbReference type="InterPro" id="IPR023213">
    <property type="entry name" value="CAT-like_dom_sf"/>
</dbReference>
<dbReference type="GO" id="GO:0043041">
    <property type="term" value="P:amino acid activation for nonribosomal peptide biosynthetic process"/>
    <property type="evidence" value="ECO:0007669"/>
    <property type="project" value="TreeGrafter"/>
</dbReference>
<evidence type="ECO:0000259" key="1">
    <source>
        <dbReference type="Pfam" id="PF00668"/>
    </source>
</evidence>
<dbReference type="PANTHER" id="PTHR45527:SF1">
    <property type="entry name" value="FATTY ACID SYNTHASE"/>
    <property type="match status" value="1"/>
</dbReference>